<feature type="domain" description="AAA+ ATPase" evidence="5">
    <location>
        <begin position="871"/>
        <end position="1009"/>
    </location>
</feature>
<organism evidence="6 7">
    <name type="scientific">Acer saccharum</name>
    <name type="common">Sugar maple</name>
    <dbReference type="NCBI Taxonomy" id="4024"/>
    <lineage>
        <taxon>Eukaryota</taxon>
        <taxon>Viridiplantae</taxon>
        <taxon>Streptophyta</taxon>
        <taxon>Embryophyta</taxon>
        <taxon>Tracheophyta</taxon>
        <taxon>Spermatophyta</taxon>
        <taxon>Magnoliopsida</taxon>
        <taxon>eudicotyledons</taxon>
        <taxon>Gunneridae</taxon>
        <taxon>Pentapetalae</taxon>
        <taxon>rosids</taxon>
        <taxon>malvids</taxon>
        <taxon>Sapindales</taxon>
        <taxon>Sapindaceae</taxon>
        <taxon>Hippocastanoideae</taxon>
        <taxon>Acereae</taxon>
        <taxon>Acer</taxon>
    </lineage>
</organism>
<feature type="region of interest" description="Disordered" evidence="4">
    <location>
        <begin position="88"/>
        <end position="109"/>
    </location>
</feature>
<keyword evidence="7" id="KW-1185">Reference proteome</keyword>
<reference evidence="6" key="2">
    <citation type="submission" date="2023-06" db="EMBL/GenBank/DDBJ databases">
        <authorList>
            <person name="Swenson N.G."/>
            <person name="Wegrzyn J.L."/>
            <person name="Mcevoy S.L."/>
        </authorList>
    </citation>
    <scope>NUCLEOTIDE SEQUENCE</scope>
    <source>
        <strain evidence="6">NS2018</strain>
        <tissue evidence="6">Leaf</tissue>
    </source>
</reference>
<dbReference type="FunFam" id="3.40.50.300:FF:001406">
    <property type="entry name" value="Putative vesicular transport protein (CDC48)"/>
    <property type="match status" value="1"/>
</dbReference>
<dbReference type="Gene3D" id="3.40.50.300">
    <property type="entry name" value="P-loop containing nucleotide triphosphate hydrolases"/>
    <property type="match status" value="2"/>
</dbReference>
<dbReference type="PANTHER" id="PTHR23077:SF27">
    <property type="entry name" value="ATPASE FAMILY GENE 2 PROTEIN HOMOLOG A"/>
    <property type="match status" value="1"/>
</dbReference>
<dbReference type="SMART" id="SM00382">
    <property type="entry name" value="AAA"/>
    <property type="match status" value="2"/>
</dbReference>
<evidence type="ECO:0000313" key="6">
    <source>
        <dbReference type="EMBL" id="KAK0592929.1"/>
    </source>
</evidence>
<accession>A0AA39VP38</accession>
<dbReference type="SUPFAM" id="SSF52540">
    <property type="entry name" value="P-loop containing nucleoside triphosphate hydrolases"/>
    <property type="match status" value="2"/>
</dbReference>
<proteinExistence type="inferred from homology"/>
<dbReference type="FunFam" id="3.40.50.300:FF:000661">
    <property type="entry name" value="calmodulin-interacting protein 111 isoform X1"/>
    <property type="match status" value="1"/>
</dbReference>
<dbReference type="InterPro" id="IPR027417">
    <property type="entry name" value="P-loop_NTPase"/>
</dbReference>
<gene>
    <name evidence="6" type="ORF">LWI29_027933</name>
</gene>
<feature type="compositionally biased region" description="Polar residues" evidence="4">
    <location>
        <begin position="95"/>
        <end position="109"/>
    </location>
</feature>
<name>A0AA39VP38_ACESA</name>
<dbReference type="FunFam" id="1.10.8.60:FF:000038">
    <property type="entry name" value="spermatogenesis-associated protein 5-like protein 1"/>
    <property type="match status" value="1"/>
</dbReference>
<comment type="similarity">
    <text evidence="1">Belongs to the AAA ATPase family.</text>
</comment>
<keyword evidence="2" id="KW-0547">Nucleotide-binding</keyword>
<dbReference type="GO" id="GO:0005524">
    <property type="term" value="F:ATP binding"/>
    <property type="evidence" value="ECO:0007669"/>
    <property type="project" value="UniProtKB-KW"/>
</dbReference>
<dbReference type="Proteomes" id="UP001168877">
    <property type="component" value="Unassembled WGS sequence"/>
</dbReference>
<dbReference type="InterPro" id="IPR041569">
    <property type="entry name" value="AAA_lid_3"/>
</dbReference>
<dbReference type="CDD" id="cd19511">
    <property type="entry name" value="RecA-like_CDC48_r2-like"/>
    <property type="match status" value="1"/>
</dbReference>
<dbReference type="GO" id="GO:0016887">
    <property type="term" value="F:ATP hydrolysis activity"/>
    <property type="evidence" value="ECO:0007669"/>
    <property type="project" value="InterPro"/>
</dbReference>
<reference evidence="6" key="1">
    <citation type="journal article" date="2022" name="Plant J.">
        <title>Strategies of tolerance reflected in two North American maple genomes.</title>
        <authorList>
            <person name="McEvoy S.L."/>
            <person name="Sezen U.U."/>
            <person name="Trouern-Trend A."/>
            <person name="McMahon S.M."/>
            <person name="Schaberg P.G."/>
            <person name="Yang J."/>
            <person name="Wegrzyn J.L."/>
            <person name="Swenson N.G."/>
        </authorList>
    </citation>
    <scope>NUCLEOTIDE SEQUENCE</scope>
    <source>
        <strain evidence="6">NS2018</strain>
    </source>
</reference>
<keyword evidence="3" id="KW-0067">ATP-binding</keyword>
<evidence type="ECO:0000256" key="2">
    <source>
        <dbReference type="ARBA" id="ARBA00022741"/>
    </source>
</evidence>
<dbReference type="Gene3D" id="1.10.8.60">
    <property type="match status" value="2"/>
</dbReference>
<dbReference type="Pfam" id="PF00004">
    <property type="entry name" value="AAA"/>
    <property type="match status" value="2"/>
</dbReference>
<protein>
    <recommendedName>
        <fullName evidence="5">AAA+ ATPase domain-containing protein</fullName>
    </recommendedName>
</protein>
<dbReference type="PANTHER" id="PTHR23077">
    <property type="entry name" value="AAA-FAMILY ATPASE"/>
    <property type="match status" value="1"/>
</dbReference>
<dbReference type="InterPro" id="IPR050168">
    <property type="entry name" value="AAA_ATPase_domain"/>
</dbReference>
<sequence length="1149" mass="125701">MFAEAELTATEVERGIWYYQGINEVGNLYPDPGSTETMQGRDLSAPLTTILSLSVKSPDPHPPPPPRPSSTAAAAKTLFHHLLKALQSKEEMPSKTKTPSRQPSASALTPTLDSDFQSILEEASSRYPTLIGKSAFIGRVSDIETESTRGCKIWLSESTMLASSLPPGSTVSVSVPSSGKNPLISVAEEWVQQYGIHSLDHITTNQVGNYFALATVFPSSKVLKNGVRLSSNLAHTMGSPASGRLVFVYAIQNKFLNGQVNGSYELHNSEVKHISMHTCKELHLELLPFKCGVKLNSDTFSTLNSSVEKSRKQLGNEIVSSPKTPLPMPRFSSPSASQLVSPICEDSKSTSLNLNSTGVDSFNINEVLRDESAKKLLQICAASWLCSRNLLCGNLVAIPIMSKYFVFLVKGANKMPADYTNEDLTNGRSNSMHPPASELLNHESDAFVINYETKVCLYSLSNSTSDTFQKRSLPCVQIESEDVKAQTEHYISKLGGLSKEYAILKDIIVSSSVKDSLSSFGLRPTKGVLLHGPPGTGKTSLAQLCAHDIGVNLFTVNGPEIVSQNYGESEQALHRVFDSASQAAPAVVFIDELDAIAPARKDGGEELSQRMVATLLNLIDGISRVEGLLVIAATNRPDSIEPALRRPGRLDREIEIGVPSPVQRLDILHTLLIDSEHSLSDVQIQHLAMATHGFVGADLAALCNEAALVCLRRYSKFNVVHSSRTFIANEGHSDIIVEESSCSRNYGDSSRNCSYFESSCASMVPISSEILPSCHVRAVSETADNFQNGVNSSSEGMFILEEEFTLKVTFEDFEKARMKVRPSAMREVILEVPKVNWEDVGGQREVKTQLMEAVEWPQKHQEAFKRIGTRPPTGILMFGPPGCSKTLMARAVASEAGLNFLAVKGPELFSKWVGESEKAVRSLFAKARANAPSIIFFDEIDGLAVIRGKESDGVSVSDRVMSQLLVELDGLHQRVNVTVIAATNRPDKIDSALLRPGRFDRLLYVGPPNETDREEIFRIHLRKIPCNSDVSIRDLACLTEGCTGADISLICREAAISALEENLDSSDITMQHLKNAIRQVQPSDIQSYKELSTKFQRLVQSSATEHRSGYQQCSSRSTWIWTVIKSITLFLCRFQTGLNSQSKSPPSGQ</sequence>
<dbReference type="InterPro" id="IPR003593">
    <property type="entry name" value="AAA+_ATPase"/>
</dbReference>
<dbReference type="EMBL" id="JAUESC010000380">
    <property type="protein sequence ID" value="KAK0592929.1"/>
    <property type="molecule type" value="Genomic_DNA"/>
</dbReference>
<dbReference type="Pfam" id="PF26429">
    <property type="entry name" value="DPBB_CI111"/>
    <property type="match status" value="1"/>
</dbReference>
<feature type="domain" description="AAA+ ATPase" evidence="5">
    <location>
        <begin position="524"/>
        <end position="660"/>
    </location>
</feature>
<dbReference type="PROSITE" id="PS00674">
    <property type="entry name" value="AAA"/>
    <property type="match status" value="1"/>
</dbReference>
<dbReference type="InterPro" id="IPR058958">
    <property type="entry name" value="DPBB_CI111"/>
</dbReference>
<feature type="region of interest" description="Disordered" evidence="4">
    <location>
        <begin position="53"/>
        <end position="72"/>
    </location>
</feature>
<dbReference type="AlphaFoldDB" id="A0AA39VP38"/>
<evidence type="ECO:0000313" key="7">
    <source>
        <dbReference type="Proteomes" id="UP001168877"/>
    </source>
</evidence>
<evidence type="ECO:0000259" key="5">
    <source>
        <dbReference type="SMART" id="SM00382"/>
    </source>
</evidence>
<evidence type="ECO:0000256" key="3">
    <source>
        <dbReference type="ARBA" id="ARBA00022840"/>
    </source>
</evidence>
<dbReference type="InterPro" id="IPR003959">
    <property type="entry name" value="ATPase_AAA_core"/>
</dbReference>
<dbReference type="Pfam" id="PF17862">
    <property type="entry name" value="AAA_lid_3"/>
    <property type="match status" value="2"/>
</dbReference>
<dbReference type="GO" id="GO:0009507">
    <property type="term" value="C:chloroplast"/>
    <property type="evidence" value="ECO:0007669"/>
    <property type="project" value="TreeGrafter"/>
</dbReference>
<evidence type="ECO:0000256" key="1">
    <source>
        <dbReference type="ARBA" id="ARBA00006914"/>
    </source>
</evidence>
<evidence type="ECO:0000256" key="4">
    <source>
        <dbReference type="SAM" id="MobiDB-lite"/>
    </source>
</evidence>
<dbReference type="InterPro" id="IPR003960">
    <property type="entry name" value="ATPase_AAA_CS"/>
</dbReference>
<comment type="caution">
    <text evidence="6">The sequence shown here is derived from an EMBL/GenBank/DDBJ whole genome shotgun (WGS) entry which is preliminary data.</text>
</comment>